<feature type="chain" id="PRO_5045069597" description="Lipoprotein" evidence="1">
    <location>
        <begin position="28"/>
        <end position="91"/>
    </location>
</feature>
<dbReference type="EMBL" id="CP081297">
    <property type="protein sequence ID" value="QZD87212.1"/>
    <property type="molecule type" value="Genomic_DNA"/>
</dbReference>
<proteinExistence type="predicted"/>
<accession>A0ABX8ZDY5</accession>
<sequence length="91" mass="9520">MKRFTILCLLPVAATLAGCVSMGFDSAANKLADICEARGPDMRIAEPTAESQGGMFGNVVVTGNCVAPEDEGYADAMTIEEYRAKSGKVAD</sequence>
<dbReference type="RefSeq" id="WP_221422751.1">
    <property type="nucleotide sequence ID" value="NZ_CP081297.1"/>
</dbReference>
<keyword evidence="3" id="KW-1185">Reference proteome</keyword>
<organism evidence="2 3">
    <name type="scientific">Qipengyuania psychrotolerans</name>
    <dbReference type="NCBI Taxonomy" id="2867238"/>
    <lineage>
        <taxon>Bacteria</taxon>
        <taxon>Pseudomonadati</taxon>
        <taxon>Pseudomonadota</taxon>
        <taxon>Alphaproteobacteria</taxon>
        <taxon>Sphingomonadales</taxon>
        <taxon>Erythrobacteraceae</taxon>
        <taxon>Qipengyuania</taxon>
    </lineage>
</organism>
<gene>
    <name evidence="2" type="ORF">K3166_00410</name>
</gene>
<evidence type="ECO:0000256" key="1">
    <source>
        <dbReference type="SAM" id="SignalP"/>
    </source>
</evidence>
<evidence type="ECO:0008006" key="4">
    <source>
        <dbReference type="Google" id="ProtNLM"/>
    </source>
</evidence>
<evidence type="ECO:0000313" key="2">
    <source>
        <dbReference type="EMBL" id="QZD87212.1"/>
    </source>
</evidence>
<reference evidence="2 3" key="1">
    <citation type="submission" date="2021-08" db="EMBL/GenBank/DDBJ databases">
        <title>Comparative Genomics Analysis of the Genus Qipengyuania Reveals Extensive Genetic Diversity and Metabolic Versatility, Including the Description of Fifteen Novel Species.</title>
        <authorList>
            <person name="Liu Y."/>
        </authorList>
    </citation>
    <scope>NUCLEOTIDE SEQUENCE [LARGE SCALE GENOMIC DNA]</scope>
    <source>
        <strain evidence="2 3">1XM2-8</strain>
    </source>
</reference>
<protein>
    <recommendedName>
        <fullName evidence="4">Lipoprotein</fullName>
    </recommendedName>
</protein>
<dbReference type="Proteomes" id="UP000824280">
    <property type="component" value="Chromosome"/>
</dbReference>
<evidence type="ECO:0000313" key="3">
    <source>
        <dbReference type="Proteomes" id="UP000824280"/>
    </source>
</evidence>
<keyword evidence="1" id="KW-0732">Signal</keyword>
<name>A0ABX8ZDY5_9SPHN</name>
<dbReference type="PROSITE" id="PS51257">
    <property type="entry name" value="PROKAR_LIPOPROTEIN"/>
    <property type="match status" value="1"/>
</dbReference>
<feature type="signal peptide" evidence="1">
    <location>
        <begin position="1"/>
        <end position="27"/>
    </location>
</feature>